<feature type="non-terminal residue" evidence="4">
    <location>
        <position position="62"/>
    </location>
</feature>
<keyword evidence="2" id="KW-0413">Isomerase</keyword>
<dbReference type="InterPro" id="IPR027304">
    <property type="entry name" value="Trigger_fact/SurA_dom_sf"/>
</dbReference>
<proteinExistence type="predicted"/>
<evidence type="ECO:0000313" key="5">
    <source>
        <dbReference type="Proteomes" id="UP000230392"/>
    </source>
</evidence>
<gene>
    <name evidence="4" type="ORF">COX46_02405</name>
</gene>
<reference evidence="4 5" key="1">
    <citation type="submission" date="2017-09" db="EMBL/GenBank/DDBJ databases">
        <title>Depth-based differentiation of microbial function through sediment-hosted aquifers and enrichment of novel symbionts in the deep terrestrial subsurface.</title>
        <authorList>
            <person name="Probst A.J."/>
            <person name="Ladd B."/>
            <person name="Jarett J.K."/>
            <person name="Geller-Mcgrath D.E."/>
            <person name="Sieber C.M."/>
            <person name="Emerson J.B."/>
            <person name="Anantharaman K."/>
            <person name="Thomas B.C."/>
            <person name="Malmstrom R."/>
            <person name="Stieglmeier M."/>
            <person name="Klingl A."/>
            <person name="Woyke T."/>
            <person name="Ryan C.M."/>
            <person name="Banfield J.F."/>
        </authorList>
    </citation>
    <scope>NUCLEOTIDE SEQUENCE [LARGE SCALE GENOMIC DNA]</scope>
    <source>
        <strain evidence="4">CG23_combo_of_CG06-09_8_20_14_all_48_7</strain>
    </source>
</reference>
<dbReference type="AlphaFoldDB" id="A0A2G9YCH3"/>
<dbReference type="GO" id="GO:0003755">
    <property type="term" value="F:peptidyl-prolyl cis-trans isomerase activity"/>
    <property type="evidence" value="ECO:0007669"/>
    <property type="project" value="UniProtKB-KW"/>
</dbReference>
<dbReference type="SUPFAM" id="SSF109998">
    <property type="entry name" value="Triger factor/SurA peptide-binding domain-like"/>
    <property type="match status" value="1"/>
</dbReference>
<dbReference type="Gene3D" id="1.10.3120.10">
    <property type="entry name" value="Trigger factor, C-terminal domain"/>
    <property type="match status" value="1"/>
</dbReference>
<name>A0A2G9YCH3_9BACT</name>
<evidence type="ECO:0000256" key="1">
    <source>
        <dbReference type="ARBA" id="ARBA00023110"/>
    </source>
</evidence>
<evidence type="ECO:0000313" key="4">
    <source>
        <dbReference type="EMBL" id="PIP16413.1"/>
    </source>
</evidence>
<dbReference type="Proteomes" id="UP000230392">
    <property type="component" value="Unassembled WGS sequence"/>
</dbReference>
<accession>A0A2G9YCH3</accession>
<keyword evidence="1" id="KW-0697">Rotamase</keyword>
<feature type="domain" description="Trigger factor C-terminal" evidence="3">
    <location>
        <begin position="7"/>
        <end position="61"/>
    </location>
</feature>
<dbReference type="EMBL" id="PCRF01000113">
    <property type="protein sequence ID" value="PIP16413.1"/>
    <property type="molecule type" value="Genomic_DNA"/>
</dbReference>
<sequence>RDLKVRENLKNSVRQRLEIQTKALAEQEEDERLINQLLERAEISAPESMVQRRTIELVREAA</sequence>
<evidence type="ECO:0000256" key="2">
    <source>
        <dbReference type="ARBA" id="ARBA00023235"/>
    </source>
</evidence>
<dbReference type="GO" id="GO:0006457">
    <property type="term" value="P:protein folding"/>
    <property type="evidence" value="ECO:0007669"/>
    <property type="project" value="InterPro"/>
</dbReference>
<evidence type="ECO:0000259" key="3">
    <source>
        <dbReference type="Pfam" id="PF05698"/>
    </source>
</evidence>
<dbReference type="GO" id="GO:0015031">
    <property type="term" value="P:protein transport"/>
    <property type="evidence" value="ECO:0007669"/>
    <property type="project" value="InterPro"/>
</dbReference>
<dbReference type="InterPro" id="IPR037041">
    <property type="entry name" value="Trigger_fac_C_sf"/>
</dbReference>
<dbReference type="Pfam" id="PF05698">
    <property type="entry name" value="Trigger_C"/>
    <property type="match status" value="1"/>
</dbReference>
<organism evidence="4 5">
    <name type="scientific">bacterium (Candidatus Ratteibacteria) CG23_combo_of_CG06-09_8_20_14_all_48_7</name>
    <dbReference type="NCBI Taxonomy" id="2014292"/>
    <lineage>
        <taxon>Bacteria</taxon>
        <taxon>Candidatus Ratteibacteria</taxon>
    </lineage>
</organism>
<dbReference type="InterPro" id="IPR008880">
    <property type="entry name" value="Trigger_fac_C"/>
</dbReference>
<feature type="non-terminal residue" evidence="4">
    <location>
        <position position="1"/>
    </location>
</feature>
<comment type="caution">
    <text evidence="4">The sequence shown here is derived from an EMBL/GenBank/DDBJ whole genome shotgun (WGS) entry which is preliminary data.</text>
</comment>
<protein>
    <recommendedName>
        <fullName evidence="3">Trigger factor C-terminal domain-containing protein</fullName>
    </recommendedName>
</protein>